<dbReference type="InterPro" id="IPR025110">
    <property type="entry name" value="AMP-bd_C"/>
</dbReference>
<dbReference type="PANTHER" id="PTHR43201">
    <property type="entry name" value="ACYL-COA SYNTHETASE"/>
    <property type="match status" value="1"/>
</dbReference>
<dbReference type="PANTHER" id="PTHR43201:SF5">
    <property type="entry name" value="MEDIUM-CHAIN ACYL-COA LIGASE ACSF2, MITOCHONDRIAL"/>
    <property type="match status" value="1"/>
</dbReference>
<gene>
    <name evidence="5" type="primary">caiC</name>
    <name evidence="5" type="ORF">GAK33_06655</name>
</gene>
<evidence type="ECO:0000313" key="6">
    <source>
        <dbReference type="Proteomes" id="UP000467522"/>
    </source>
</evidence>
<dbReference type="PROSITE" id="PS00455">
    <property type="entry name" value="AMP_BINDING"/>
    <property type="match status" value="1"/>
</dbReference>
<name>A0A833UZ54_BURL3</name>
<dbReference type="AlphaFoldDB" id="A0A833UZ54"/>
<evidence type="ECO:0000256" key="1">
    <source>
        <dbReference type="ARBA" id="ARBA00006432"/>
    </source>
</evidence>
<evidence type="ECO:0000313" key="5">
    <source>
        <dbReference type="EMBL" id="KAF1032913.1"/>
    </source>
</evidence>
<comment type="similarity">
    <text evidence="1">Belongs to the ATP-dependent AMP-binding enzyme family.</text>
</comment>
<dbReference type="Proteomes" id="UP000467522">
    <property type="component" value="Unassembled WGS sequence"/>
</dbReference>
<sequence length="542" mass="60323">MTIDHHQSDAYKGSVGPRDACVLRYVLQRQAESRPDKVFIRERDGSGITYAAFAADVERTAAGLAALGIRQDETVGVWLPNGIDMLRVWFAINWLGAVYVPVNTAYKGELLRHVLDSSAARLLVTCRDLSPRLAGLPLATLRTVVEFGASDVELPGIARIDAAVLEQGGEVPPLERPIEPWDTQSIIFTSGTTGPSKGVLSPYAQLWETSGERSFSMLDEHDCAIVFGPLFHIAGTIPVVAMLNRGGTIAFAEFSTERFWADVRALGATFAILLGVMCEFIAKIPPSADDRDHPLRKVMMIPRPDNAAAFASRFGVDFWTMYNMTELNVPLMSECNPAIAGTCGRARRGTELRIVDAFDRELPDGTVGELIVRCDSPWRLNAGYFRHPEATVQAWRNGWFHTGDAMWRDAAGNYFFADRMKDAIRRRGENISSFEVEKEILAHPDVRECAVVAVPALSEDDVLAVVSPVPGGRIDPGELLAFLVPRLAHFMLPRYIRIMDALPHTPTQKIEKYRLRQEGVTAETWDRERHDVRVRRDRIRVS</sequence>
<dbReference type="RefSeq" id="WP_278650549.1">
    <property type="nucleotide sequence ID" value="NZ_WNDV01000033.1"/>
</dbReference>
<feature type="domain" description="AMP-dependent synthetase/ligase" evidence="3">
    <location>
        <begin position="27"/>
        <end position="373"/>
    </location>
</feature>
<reference evidence="6" key="1">
    <citation type="journal article" date="2020" name="MBio">
        <title>Horizontal gene transfer to a defensive symbiont with a reduced genome amongst a multipartite beetle microbiome.</title>
        <authorList>
            <person name="Waterworth S.C."/>
            <person name="Florez L.V."/>
            <person name="Rees E.R."/>
            <person name="Hertweck C."/>
            <person name="Kaltenpoth M."/>
            <person name="Kwan J.C."/>
        </authorList>
    </citation>
    <scope>NUCLEOTIDE SEQUENCE [LARGE SCALE GENOMIC DNA]</scope>
</reference>
<comment type="caution">
    <text evidence="5">The sequence shown here is derived from an EMBL/GenBank/DDBJ whole genome shotgun (WGS) entry which is preliminary data.</text>
</comment>
<dbReference type="Pfam" id="PF00501">
    <property type="entry name" value="AMP-binding"/>
    <property type="match status" value="1"/>
</dbReference>
<keyword evidence="2 5" id="KW-0436">Ligase</keyword>
<feature type="domain" description="AMP-binding enzyme C-terminal" evidence="4">
    <location>
        <begin position="435"/>
        <end position="509"/>
    </location>
</feature>
<dbReference type="Gene3D" id="3.30.300.30">
    <property type="match status" value="1"/>
</dbReference>
<dbReference type="GO" id="GO:0031956">
    <property type="term" value="F:medium-chain fatty acid-CoA ligase activity"/>
    <property type="evidence" value="ECO:0007669"/>
    <property type="project" value="TreeGrafter"/>
</dbReference>
<dbReference type="Pfam" id="PF13193">
    <property type="entry name" value="AMP-binding_C"/>
    <property type="match status" value="1"/>
</dbReference>
<evidence type="ECO:0000259" key="4">
    <source>
        <dbReference type="Pfam" id="PF13193"/>
    </source>
</evidence>
<protein>
    <submittedName>
        <fullName evidence="5">Crotonobetaine/carnitine--CoA ligase</fullName>
    </submittedName>
</protein>
<accession>A0A833UZ54</accession>
<dbReference type="InterPro" id="IPR000873">
    <property type="entry name" value="AMP-dep_synth/lig_dom"/>
</dbReference>
<dbReference type="GO" id="GO:0006631">
    <property type="term" value="P:fatty acid metabolic process"/>
    <property type="evidence" value="ECO:0007669"/>
    <property type="project" value="TreeGrafter"/>
</dbReference>
<dbReference type="InterPro" id="IPR045851">
    <property type="entry name" value="AMP-bd_C_sf"/>
</dbReference>
<dbReference type="InterPro" id="IPR042099">
    <property type="entry name" value="ANL_N_sf"/>
</dbReference>
<dbReference type="SUPFAM" id="SSF56801">
    <property type="entry name" value="Acetyl-CoA synthetase-like"/>
    <property type="match status" value="1"/>
</dbReference>
<evidence type="ECO:0000259" key="3">
    <source>
        <dbReference type="Pfam" id="PF00501"/>
    </source>
</evidence>
<organism evidence="5 6">
    <name type="scientific">Burkholderia lata (strain ATCC 17760 / DSM 23089 / LMG 22485 / NCIMB 9086 / R18194 / 383)</name>
    <dbReference type="NCBI Taxonomy" id="482957"/>
    <lineage>
        <taxon>Bacteria</taxon>
        <taxon>Pseudomonadati</taxon>
        <taxon>Pseudomonadota</taxon>
        <taxon>Betaproteobacteria</taxon>
        <taxon>Burkholderiales</taxon>
        <taxon>Burkholderiaceae</taxon>
        <taxon>Burkholderia</taxon>
        <taxon>Burkholderia cepacia complex</taxon>
    </lineage>
</organism>
<evidence type="ECO:0000256" key="2">
    <source>
        <dbReference type="ARBA" id="ARBA00022598"/>
    </source>
</evidence>
<dbReference type="InterPro" id="IPR020845">
    <property type="entry name" value="AMP-binding_CS"/>
</dbReference>
<proteinExistence type="inferred from homology"/>
<dbReference type="Gene3D" id="3.40.50.12780">
    <property type="entry name" value="N-terminal domain of ligase-like"/>
    <property type="match status" value="1"/>
</dbReference>
<dbReference type="EMBL" id="WNDV01000033">
    <property type="protein sequence ID" value="KAF1032913.1"/>
    <property type="molecule type" value="Genomic_DNA"/>
</dbReference>